<comment type="subunit">
    <text evidence="3">Interacts with Der.</text>
</comment>
<name>A0ABS5I3Y3_9GAMM</name>
<organism evidence="5 6">
    <name type="scientific">Shewanella intestini</name>
    <dbReference type="NCBI Taxonomy" id="2017544"/>
    <lineage>
        <taxon>Bacteria</taxon>
        <taxon>Pseudomonadati</taxon>
        <taxon>Pseudomonadota</taxon>
        <taxon>Gammaproteobacteria</taxon>
        <taxon>Alteromonadales</taxon>
        <taxon>Shewanellaceae</taxon>
        <taxon>Shewanella</taxon>
    </lineage>
</organism>
<keyword evidence="1 3" id="KW-0343">GTPase activation</keyword>
<dbReference type="NCBIfam" id="NF003560">
    <property type="entry name" value="PRK05244.1-1"/>
    <property type="match status" value="1"/>
</dbReference>
<evidence type="ECO:0000313" key="5">
    <source>
        <dbReference type="EMBL" id="MBR9728616.1"/>
    </source>
</evidence>
<feature type="compositionally biased region" description="Basic and acidic residues" evidence="4">
    <location>
        <begin position="22"/>
        <end position="46"/>
    </location>
</feature>
<feature type="region of interest" description="Disordered" evidence="4">
    <location>
        <begin position="1"/>
        <end position="89"/>
    </location>
</feature>
<keyword evidence="6" id="KW-1185">Reference proteome</keyword>
<keyword evidence="2 3" id="KW-0690">Ribosome biogenesis</keyword>
<comment type="similarity">
    <text evidence="3">Belongs to the YihI family.</text>
</comment>
<gene>
    <name evidence="3 5" type="primary">yihI</name>
    <name evidence="5" type="ORF">G3R48_11575</name>
</gene>
<dbReference type="EMBL" id="JAAIKR010000011">
    <property type="protein sequence ID" value="MBR9728616.1"/>
    <property type="molecule type" value="Genomic_DNA"/>
</dbReference>
<evidence type="ECO:0000256" key="3">
    <source>
        <dbReference type="HAMAP-Rule" id="MF_01058"/>
    </source>
</evidence>
<dbReference type="HAMAP" id="MF_01058">
    <property type="entry name" value="GAP_YihI"/>
    <property type="match status" value="1"/>
</dbReference>
<dbReference type="RefSeq" id="WP_153666039.1">
    <property type="nucleotide sequence ID" value="NZ_JAAIKR010000011.1"/>
</dbReference>
<dbReference type="Pfam" id="PF04220">
    <property type="entry name" value="YihI"/>
    <property type="match status" value="1"/>
</dbReference>
<sequence>MARSKKTRKGGENGPKHAPRVKKADRNQVDSKKKDTGHKSGSRHNETLLNSQSPQAKGAKRKDPRHGSKKPVSLVAPKAITEPLKAKVKQPKLTDEQKLLKLEDDPRLNKLLDMLEEGHELNANDQKWLDEQLDTIERLMKNLGLEDGEMPAEAPAKAASDDELLNRFESGADLLNMYQNKD</sequence>
<feature type="compositionally biased region" description="Basic residues" evidence="4">
    <location>
        <begin position="58"/>
        <end position="69"/>
    </location>
</feature>
<dbReference type="Proteomes" id="UP000811844">
    <property type="component" value="Unassembled WGS sequence"/>
</dbReference>
<comment type="caution">
    <text evidence="5">The sequence shown here is derived from an EMBL/GenBank/DDBJ whole genome shotgun (WGS) entry which is preliminary data.</text>
</comment>
<evidence type="ECO:0000313" key="6">
    <source>
        <dbReference type="Proteomes" id="UP000811844"/>
    </source>
</evidence>
<proteinExistence type="inferred from homology"/>
<reference evidence="5 6" key="1">
    <citation type="submission" date="2020-02" db="EMBL/GenBank/DDBJ databases">
        <title>Shewanella WXL01 sp. nov., a marine bacterium isolated from green algae in Luhuitou Fringing Reef (Northern South China Sea).</title>
        <authorList>
            <person name="Wang X."/>
        </authorList>
    </citation>
    <scope>NUCLEOTIDE SEQUENCE [LARGE SCALE GENOMIC DNA]</scope>
    <source>
        <strain evidence="5 6">MCCC 1A01895</strain>
    </source>
</reference>
<evidence type="ECO:0000256" key="1">
    <source>
        <dbReference type="ARBA" id="ARBA00022468"/>
    </source>
</evidence>
<evidence type="ECO:0000256" key="4">
    <source>
        <dbReference type="SAM" id="MobiDB-lite"/>
    </source>
</evidence>
<protein>
    <recommendedName>
        <fullName evidence="3">Der GTPase-activating protein YihI</fullName>
    </recommendedName>
</protein>
<accession>A0ABS5I3Y3</accession>
<comment type="function">
    <text evidence="3">A GTPase-activating protein (GAP) that modifies Der/EngA GTPase function. May play a role in ribosome biogenesis.</text>
</comment>
<dbReference type="InterPro" id="IPR007336">
    <property type="entry name" value="YihI"/>
</dbReference>
<evidence type="ECO:0000256" key="2">
    <source>
        <dbReference type="ARBA" id="ARBA00022517"/>
    </source>
</evidence>